<accession>A0A7M2WWU7</accession>
<dbReference type="KEGG" id="hbs:IPV69_01135"/>
<reference evidence="2 3" key="1">
    <citation type="submission" date="2020-10" db="EMBL/GenBank/DDBJ databases">
        <title>Wide distribution of Phycisphaera-like planctomycetes from WD2101 soil group in peatlands and genome analysis of the first cultivated representative.</title>
        <authorList>
            <person name="Dedysh S.N."/>
            <person name="Beletsky A.V."/>
            <person name="Ivanova A."/>
            <person name="Kulichevskaya I.S."/>
            <person name="Suzina N.E."/>
            <person name="Philippov D.A."/>
            <person name="Rakitin A.L."/>
            <person name="Mardanov A.V."/>
            <person name="Ravin N.V."/>
        </authorList>
    </citation>
    <scope>NUCLEOTIDE SEQUENCE [LARGE SCALE GENOMIC DNA]</scope>
    <source>
        <strain evidence="2 3">M1803</strain>
    </source>
</reference>
<dbReference type="Proteomes" id="UP000593765">
    <property type="component" value="Chromosome"/>
</dbReference>
<dbReference type="InterPro" id="IPR004017">
    <property type="entry name" value="Cys_rich_dom"/>
</dbReference>
<gene>
    <name evidence="2" type="ORF">IPV69_01135</name>
</gene>
<dbReference type="AlphaFoldDB" id="A0A7M2WWU7"/>
<evidence type="ECO:0000313" key="3">
    <source>
        <dbReference type="Proteomes" id="UP000593765"/>
    </source>
</evidence>
<proteinExistence type="predicted"/>
<dbReference type="PANTHER" id="PTHR30296:SF0">
    <property type="entry name" value="LACTATE UTILIZATION PROTEIN A"/>
    <property type="match status" value="1"/>
</dbReference>
<dbReference type="GO" id="GO:0005829">
    <property type="term" value="C:cytosol"/>
    <property type="evidence" value="ECO:0007669"/>
    <property type="project" value="TreeGrafter"/>
</dbReference>
<dbReference type="Pfam" id="PF02754">
    <property type="entry name" value="CCG"/>
    <property type="match status" value="2"/>
</dbReference>
<dbReference type="GO" id="GO:0016491">
    <property type="term" value="F:oxidoreductase activity"/>
    <property type="evidence" value="ECO:0007669"/>
    <property type="project" value="UniProtKB-ARBA"/>
</dbReference>
<dbReference type="EMBL" id="CP063458">
    <property type="protein sequence ID" value="QOV90007.1"/>
    <property type="molecule type" value="Genomic_DNA"/>
</dbReference>
<feature type="domain" description="Cysteine-rich" evidence="1">
    <location>
        <begin position="5"/>
        <end position="85"/>
    </location>
</feature>
<protein>
    <submittedName>
        <fullName evidence="2">(Fe-S)-binding protein</fullName>
    </submittedName>
</protein>
<evidence type="ECO:0000313" key="2">
    <source>
        <dbReference type="EMBL" id="QOV90007.1"/>
    </source>
</evidence>
<dbReference type="PANTHER" id="PTHR30296">
    <property type="entry name" value="UNCHARACTERIZED PROTEIN YKGE"/>
    <property type="match status" value="1"/>
</dbReference>
<name>A0A7M2WWU7_9BACT</name>
<feature type="domain" description="Cysteine-rich" evidence="1">
    <location>
        <begin position="136"/>
        <end position="219"/>
    </location>
</feature>
<dbReference type="RefSeq" id="WP_206293075.1">
    <property type="nucleotide sequence ID" value="NZ_CP063458.1"/>
</dbReference>
<keyword evidence="3" id="KW-1185">Reference proteome</keyword>
<organism evidence="2 3">
    <name type="scientific">Humisphaera borealis</name>
    <dbReference type="NCBI Taxonomy" id="2807512"/>
    <lineage>
        <taxon>Bacteria</taxon>
        <taxon>Pseudomonadati</taxon>
        <taxon>Planctomycetota</taxon>
        <taxon>Phycisphaerae</taxon>
        <taxon>Tepidisphaerales</taxon>
        <taxon>Tepidisphaeraceae</taxon>
        <taxon>Humisphaera</taxon>
    </lineage>
</organism>
<sequence>MPHDVALFVTCLTDQFYPHVGVAVTKILEHFGCRVHFPQAQTCCGQPFYNNGFHDQAATLGKRFIEVFEPYKYIVTPSGSCAAMVREQYEQLMKNDPAWSHPMHETVSKTYEFVEFLDKVLKVDFSQFKLPKPESITYHYTCHLRGIGVKDEGVKLLQQIGNVDFRAMEKTDQCCGFGGTFAMKYPAISGAIVEDKVACIAATEAKTLVCNDAGCSMNISGMCHRDGMAVQTRHIAELMAEAMGLETAAW</sequence>
<evidence type="ECO:0000259" key="1">
    <source>
        <dbReference type="Pfam" id="PF02754"/>
    </source>
</evidence>